<evidence type="ECO:0000313" key="1">
    <source>
        <dbReference type="EMBL" id="MEJ7138985.1"/>
    </source>
</evidence>
<comment type="caution">
    <text evidence="1">The sequence shown here is derived from an EMBL/GenBank/DDBJ whole genome shotgun (WGS) entry which is preliminary data.</text>
</comment>
<name>A0ACC6P427_9BURK</name>
<keyword evidence="2" id="KW-1185">Reference proteome</keyword>
<organism evidence="1 2">
    <name type="scientific">Amphibiibacter pelophylacis</name>
    <dbReference type="NCBI Taxonomy" id="1799477"/>
    <lineage>
        <taxon>Bacteria</taxon>
        <taxon>Pseudomonadati</taxon>
        <taxon>Pseudomonadota</taxon>
        <taxon>Betaproteobacteria</taxon>
        <taxon>Burkholderiales</taxon>
        <taxon>Sphaerotilaceae</taxon>
        <taxon>Amphibiibacter</taxon>
    </lineage>
</organism>
<dbReference type="EMBL" id="JAWDIE010000018">
    <property type="protein sequence ID" value="MEJ7138985.1"/>
    <property type="molecule type" value="Genomic_DNA"/>
</dbReference>
<evidence type="ECO:0000313" key="2">
    <source>
        <dbReference type="Proteomes" id="UP001364695"/>
    </source>
</evidence>
<sequence>MCQPGEIDGSGALISGDSLKLDAGRNLAVASTTVGGSSQDGPSSHSYTDLDRVAGLYVTGSGATVLQATAGQGIQLTAAQVAHAGGPCRRCRQHHAAAGRG</sequence>
<dbReference type="Proteomes" id="UP001364695">
    <property type="component" value="Unassembled WGS sequence"/>
</dbReference>
<accession>A0ACC6P427</accession>
<reference evidence="1" key="1">
    <citation type="submission" date="2023-10" db="EMBL/GenBank/DDBJ databases">
        <title>Amphibacter perezi, gen. nov., sp. nov. a novel taxa of the family Comamonadaceae, class Betaproteobacteria isolated from the skin microbiota of Pelophylax perezi from different populations.</title>
        <authorList>
            <person name="Costa S."/>
            <person name="Proenca D.N."/>
            <person name="Lopes I."/>
            <person name="Morais P.V."/>
        </authorList>
    </citation>
    <scope>NUCLEOTIDE SEQUENCE</scope>
    <source>
        <strain evidence="1">SL12-8</strain>
    </source>
</reference>
<protein>
    <submittedName>
        <fullName evidence="1">Uncharacterized protein</fullName>
    </submittedName>
</protein>
<gene>
    <name evidence="1" type="ORF">RV045_11175</name>
</gene>
<proteinExistence type="predicted"/>